<dbReference type="PANTHER" id="PTHR44688:SF16">
    <property type="entry name" value="DNA-BINDING TRANSCRIPTIONAL ACTIVATOR DEVR_DOSR"/>
    <property type="match status" value="1"/>
</dbReference>
<evidence type="ECO:0000256" key="3">
    <source>
        <dbReference type="ARBA" id="ARBA00023163"/>
    </source>
</evidence>
<dbReference type="GO" id="GO:0003677">
    <property type="term" value="F:DNA binding"/>
    <property type="evidence" value="ECO:0007669"/>
    <property type="project" value="UniProtKB-KW"/>
</dbReference>
<dbReference type="RefSeq" id="WP_303901491.1">
    <property type="nucleotide sequence ID" value="NZ_DYXC01000014.1"/>
</dbReference>
<reference evidence="5" key="2">
    <citation type="submission" date="2021-09" db="EMBL/GenBank/DDBJ databases">
        <authorList>
            <person name="Gilroy R."/>
        </authorList>
    </citation>
    <scope>NUCLEOTIDE SEQUENCE</scope>
    <source>
        <strain evidence="5">ChiHjej13B12-14962</strain>
    </source>
</reference>
<organism evidence="5 6">
    <name type="scientific">Enteractinococcus helveticum</name>
    <dbReference type="NCBI Taxonomy" id="1837282"/>
    <lineage>
        <taxon>Bacteria</taxon>
        <taxon>Bacillati</taxon>
        <taxon>Actinomycetota</taxon>
        <taxon>Actinomycetes</taxon>
        <taxon>Micrococcales</taxon>
        <taxon>Micrococcaceae</taxon>
    </lineage>
</organism>
<evidence type="ECO:0000313" key="6">
    <source>
        <dbReference type="Proteomes" id="UP000703315"/>
    </source>
</evidence>
<dbReference type="Pfam" id="PF00196">
    <property type="entry name" value="GerE"/>
    <property type="match status" value="1"/>
</dbReference>
<dbReference type="Proteomes" id="UP000703315">
    <property type="component" value="Unassembled WGS sequence"/>
</dbReference>
<comment type="caution">
    <text evidence="5">The sequence shown here is derived from an EMBL/GenBank/DDBJ whole genome shotgun (WGS) entry which is preliminary data.</text>
</comment>
<dbReference type="GO" id="GO:0006355">
    <property type="term" value="P:regulation of DNA-templated transcription"/>
    <property type="evidence" value="ECO:0007669"/>
    <property type="project" value="InterPro"/>
</dbReference>
<evidence type="ECO:0000256" key="1">
    <source>
        <dbReference type="ARBA" id="ARBA00023015"/>
    </source>
</evidence>
<protein>
    <submittedName>
        <fullName evidence="5">LuxR C-terminal-related transcriptional regulator</fullName>
    </submittedName>
</protein>
<dbReference type="PROSITE" id="PS50043">
    <property type="entry name" value="HTH_LUXR_2"/>
    <property type="match status" value="1"/>
</dbReference>
<dbReference type="PRINTS" id="PR00038">
    <property type="entry name" value="HTHLUXR"/>
</dbReference>
<evidence type="ECO:0000259" key="4">
    <source>
        <dbReference type="PROSITE" id="PS50043"/>
    </source>
</evidence>
<dbReference type="PROSITE" id="PS00622">
    <property type="entry name" value="HTH_LUXR_1"/>
    <property type="match status" value="1"/>
</dbReference>
<dbReference type="CDD" id="cd06170">
    <property type="entry name" value="LuxR_C_like"/>
    <property type="match status" value="1"/>
</dbReference>
<dbReference type="SMART" id="SM00421">
    <property type="entry name" value="HTH_LUXR"/>
    <property type="match status" value="1"/>
</dbReference>
<keyword evidence="3" id="KW-0804">Transcription</keyword>
<dbReference type="InterPro" id="IPR000792">
    <property type="entry name" value="Tscrpt_reg_LuxR_C"/>
</dbReference>
<evidence type="ECO:0000256" key="2">
    <source>
        <dbReference type="ARBA" id="ARBA00023125"/>
    </source>
</evidence>
<dbReference type="InterPro" id="IPR016032">
    <property type="entry name" value="Sig_transdc_resp-reg_C-effctor"/>
</dbReference>
<dbReference type="SUPFAM" id="SSF46894">
    <property type="entry name" value="C-terminal effector domain of the bipartite response regulators"/>
    <property type="match status" value="1"/>
</dbReference>
<dbReference type="SUPFAM" id="SSF48452">
    <property type="entry name" value="TPR-like"/>
    <property type="match status" value="1"/>
</dbReference>
<dbReference type="PANTHER" id="PTHR44688">
    <property type="entry name" value="DNA-BINDING TRANSCRIPTIONAL ACTIVATOR DEVR_DOSR"/>
    <property type="match status" value="1"/>
</dbReference>
<gene>
    <name evidence="5" type="ORF">K8V32_00965</name>
</gene>
<evidence type="ECO:0000313" key="5">
    <source>
        <dbReference type="EMBL" id="HJF13361.1"/>
    </source>
</evidence>
<sequence length="543" mass="58249">MDVVTALHRAREAYERREWLTAYKTLSDLDDTALTATDFITLADTAELLGHSNDAIQALQRAHHSAIAANEPLLAIRATARLAMLLALRGETAVAGGWLASGERQLEDIGDDVVEHGYLLVARMLERVGVGDLKTAAQVPPKIIDYARRFDDANLLAIGLNQQGRVLTVFGQVAEGVRFLDEAMTGIVAGEVDDPIFAGEVYCSMIEACQWIGDWGRAAQWTRALTTWCDQQIGMVAFTGQCAVHRAQLMRFNGAFTDAVVELERAVERYEATGNHAAVALAYIERGDMLRLMGDLDGADQAYATAVAHGSDVQMGRAQLSLSRGDVAGAVAMVHRVLAAVQGNIFRHRLIPACIEVLHAANHTDEASALADELAGIAEDFGSVAVRAAASTVAAQVGLAHHDAQEALTAAKSALGSWLQLDAAYEAGRSRVLIGRALRLLGDYDGANLELRTALDAFQTQGATIDAQAVAELLGEDDRPGGLTQREIEVIALVADGRTNAQIASELHLSVKTVARHLSNIFTKLNVGSRTQVVAVAHRYRLV</sequence>
<reference evidence="5" key="1">
    <citation type="journal article" date="2021" name="PeerJ">
        <title>Extensive microbial diversity within the chicken gut microbiome revealed by metagenomics and culture.</title>
        <authorList>
            <person name="Gilroy R."/>
            <person name="Ravi A."/>
            <person name="Getino M."/>
            <person name="Pursley I."/>
            <person name="Horton D.L."/>
            <person name="Alikhan N.F."/>
            <person name="Baker D."/>
            <person name="Gharbi K."/>
            <person name="Hall N."/>
            <person name="Watson M."/>
            <person name="Adriaenssens E.M."/>
            <person name="Foster-Nyarko E."/>
            <person name="Jarju S."/>
            <person name="Secka A."/>
            <person name="Antonio M."/>
            <person name="Oren A."/>
            <person name="Chaudhuri R.R."/>
            <person name="La Ragione R."/>
            <person name="Hildebrand F."/>
            <person name="Pallen M.J."/>
        </authorList>
    </citation>
    <scope>NUCLEOTIDE SEQUENCE</scope>
    <source>
        <strain evidence="5">ChiHjej13B12-14962</strain>
    </source>
</reference>
<feature type="domain" description="HTH luxR-type" evidence="4">
    <location>
        <begin position="476"/>
        <end position="541"/>
    </location>
</feature>
<accession>A0A921FMA9</accession>
<dbReference type="InterPro" id="IPR036388">
    <property type="entry name" value="WH-like_DNA-bd_sf"/>
</dbReference>
<keyword evidence="1" id="KW-0805">Transcription regulation</keyword>
<dbReference type="AlphaFoldDB" id="A0A921FMA9"/>
<proteinExistence type="predicted"/>
<dbReference type="Gene3D" id="1.10.10.10">
    <property type="entry name" value="Winged helix-like DNA-binding domain superfamily/Winged helix DNA-binding domain"/>
    <property type="match status" value="1"/>
</dbReference>
<keyword evidence="2" id="KW-0238">DNA-binding</keyword>
<dbReference type="Gene3D" id="1.25.40.10">
    <property type="entry name" value="Tetratricopeptide repeat domain"/>
    <property type="match status" value="2"/>
</dbReference>
<name>A0A921FMA9_9MICC</name>
<dbReference type="InterPro" id="IPR011990">
    <property type="entry name" value="TPR-like_helical_dom_sf"/>
</dbReference>
<dbReference type="EMBL" id="DYXC01000014">
    <property type="protein sequence ID" value="HJF13361.1"/>
    <property type="molecule type" value="Genomic_DNA"/>
</dbReference>